<evidence type="ECO:0000313" key="9">
    <source>
        <dbReference type="Proteomes" id="UP000185478"/>
    </source>
</evidence>
<dbReference type="Gene3D" id="1.10.3470.10">
    <property type="entry name" value="ABC transporter involved in vitamin B12 uptake, BtuC"/>
    <property type="match status" value="1"/>
</dbReference>
<dbReference type="RefSeq" id="WP_075728301.1">
    <property type="nucleotide sequence ID" value="NZ_CP009245.1"/>
</dbReference>
<proteinExistence type="inferred from homology"/>
<dbReference type="InterPro" id="IPR001626">
    <property type="entry name" value="ABC_TroCD"/>
</dbReference>
<keyword evidence="9" id="KW-1185">Reference proteome</keyword>
<dbReference type="AlphaFoldDB" id="A0A1L7CE50"/>
<evidence type="ECO:0000313" key="8">
    <source>
        <dbReference type="EMBL" id="APT84116.1"/>
    </source>
</evidence>
<feature type="transmembrane region" description="Helical" evidence="7">
    <location>
        <begin position="138"/>
        <end position="156"/>
    </location>
</feature>
<keyword evidence="4 7" id="KW-1133">Transmembrane helix</keyword>
<feature type="transmembrane region" description="Helical" evidence="7">
    <location>
        <begin position="193"/>
        <end position="217"/>
    </location>
</feature>
<evidence type="ECO:0000256" key="5">
    <source>
        <dbReference type="ARBA" id="ARBA00023136"/>
    </source>
</evidence>
<evidence type="ECO:0000256" key="3">
    <source>
        <dbReference type="ARBA" id="ARBA00022692"/>
    </source>
</evidence>
<evidence type="ECO:0000256" key="7">
    <source>
        <dbReference type="SAM" id="Phobius"/>
    </source>
</evidence>
<dbReference type="Pfam" id="PF00950">
    <property type="entry name" value="ABC-3"/>
    <property type="match status" value="1"/>
</dbReference>
<evidence type="ECO:0000256" key="6">
    <source>
        <dbReference type="RuleBase" id="RU003943"/>
    </source>
</evidence>
<feature type="transmembrane region" description="Helical" evidence="7">
    <location>
        <begin position="12"/>
        <end position="29"/>
    </location>
</feature>
<comment type="subcellular location">
    <subcellularLocation>
        <location evidence="6">Cell membrane</location>
        <topology evidence="6">Multi-pass membrane protein</topology>
    </subcellularLocation>
    <subcellularLocation>
        <location evidence="1">Membrane</location>
        <topology evidence="1">Multi-pass membrane protein</topology>
    </subcellularLocation>
</comment>
<name>A0A1L7CE50_9CORY</name>
<dbReference type="SUPFAM" id="SSF81345">
    <property type="entry name" value="ABC transporter involved in vitamin B12 uptake, BtuC"/>
    <property type="match status" value="1"/>
</dbReference>
<keyword evidence="5 7" id="KW-0472">Membrane</keyword>
<evidence type="ECO:0008006" key="10">
    <source>
        <dbReference type="Google" id="ProtNLM"/>
    </source>
</evidence>
<evidence type="ECO:0000256" key="1">
    <source>
        <dbReference type="ARBA" id="ARBA00004141"/>
    </source>
</evidence>
<evidence type="ECO:0000256" key="2">
    <source>
        <dbReference type="ARBA" id="ARBA00008034"/>
    </source>
</evidence>
<dbReference type="KEGG" id="caqu:CAQU_02435"/>
<dbReference type="PANTHER" id="PTHR30477">
    <property type="entry name" value="ABC-TRANSPORTER METAL-BINDING PROTEIN"/>
    <property type="match status" value="1"/>
</dbReference>
<dbReference type="PANTHER" id="PTHR30477:SF21">
    <property type="entry name" value="ABC-3 PROTEIN"/>
    <property type="match status" value="1"/>
</dbReference>
<feature type="transmembrane region" description="Helical" evidence="7">
    <location>
        <begin position="64"/>
        <end position="83"/>
    </location>
</feature>
<accession>A0A1L7CE50</accession>
<feature type="transmembrane region" description="Helical" evidence="7">
    <location>
        <begin position="41"/>
        <end position="58"/>
    </location>
</feature>
<dbReference type="STRING" id="1431546.CAQU_02435"/>
<dbReference type="GO" id="GO:0043190">
    <property type="term" value="C:ATP-binding cassette (ABC) transporter complex"/>
    <property type="evidence" value="ECO:0007669"/>
    <property type="project" value="InterPro"/>
</dbReference>
<comment type="similarity">
    <text evidence="2 6">Belongs to the ABC-3 integral membrane protein family.</text>
</comment>
<dbReference type="InterPro" id="IPR037294">
    <property type="entry name" value="ABC_BtuC-like"/>
</dbReference>
<protein>
    <recommendedName>
        <fullName evidence="10">Zinc ABC transporter permease</fullName>
    </recommendedName>
</protein>
<keyword evidence="3 6" id="KW-0812">Transmembrane</keyword>
<dbReference type="OrthoDB" id="3260923at2"/>
<dbReference type="GO" id="GO:0055085">
    <property type="term" value="P:transmembrane transport"/>
    <property type="evidence" value="ECO:0007669"/>
    <property type="project" value="InterPro"/>
</dbReference>
<organism evidence="8 9">
    <name type="scientific">Corynebacterium aquilae DSM 44791</name>
    <dbReference type="NCBI Taxonomy" id="1431546"/>
    <lineage>
        <taxon>Bacteria</taxon>
        <taxon>Bacillati</taxon>
        <taxon>Actinomycetota</taxon>
        <taxon>Actinomycetes</taxon>
        <taxon>Mycobacteriales</taxon>
        <taxon>Corynebacteriaceae</taxon>
        <taxon>Corynebacterium</taxon>
    </lineage>
</organism>
<feature type="transmembrane region" description="Helical" evidence="7">
    <location>
        <begin position="250"/>
        <end position="268"/>
    </location>
</feature>
<reference evidence="8 9" key="1">
    <citation type="submission" date="2014-08" db="EMBL/GenBank/DDBJ databases">
        <title>Complete genome sequence of Corynebacterium aquilae S-613T(T) (=DSM 44791(T)), isolated from the choana of a healthy golden eagle.</title>
        <authorList>
            <person name="Ruckert C."/>
            <person name="Albersmeier A."/>
            <person name="Winkler A."/>
            <person name="Kalinowski J."/>
        </authorList>
    </citation>
    <scope>NUCLEOTIDE SEQUENCE [LARGE SCALE GENOMIC DNA]</scope>
    <source>
        <strain evidence="8 9">S-613</strain>
    </source>
</reference>
<keyword evidence="6" id="KW-0813">Transport</keyword>
<feature type="transmembrane region" description="Helical" evidence="7">
    <location>
        <begin position="95"/>
        <end position="118"/>
    </location>
</feature>
<dbReference type="Proteomes" id="UP000185478">
    <property type="component" value="Chromosome"/>
</dbReference>
<feature type="transmembrane region" description="Helical" evidence="7">
    <location>
        <begin position="168"/>
        <end position="187"/>
    </location>
</feature>
<gene>
    <name evidence="8" type="ORF">CAQU_02435</name>
</gene>
<feature type="transmembrane region" description="Helical" evidence="7">
    <location>
        <begin position="224"/>
        <end position="244"/>
    </location>
</feature>
<dbReference type="EMBL" id="CP009245">
    <property type="protein sequence ID" value="APT84116.1"/>
    <property type="molecule type" value="Genomic_DNA"/>
</dbReference>
<evidence type="ECO:0000256" key="4">
    <source>
        <dbReference type="ARBA" id="ARBA00022989"/>
    </source>
</evidence>
<sequence length="276" mass="28338">MAPILTRPIIDIILLGALAGIVGVLAVTHERVFYAESITHGTFPGAVLGVVIGSHLGLNHDGLAISLMIGAAAMCIPLAWLMHRLASNNHLSNQAAAGIVLTLGFALGYFLNTWYAPLPLKIESFLTGSVLTVTNTDVTAAAITLALVTIGVWIQRHKIIYLAFDPQGFAATGINTTPIHALVLTAITLTLVVVIPAVGTILAIALVAAPAAAIIPLVNTPRALFIAAPITGITIGLAGLAIAIAADISAGGSIALTAGGFYILTRILRSTTKAQN</sequence>